<protein>
    <recommendedName>
        <fullName evidence="3">non-specific serine/threonine protein kinase</fullName>
        <ecNumber evidence="3">2.7.11.1</ecNumber>
    </recommendedName>
</protein>
<feature type="compositionally biased region" description="Polar residues" evidence="13">
    <location>
        <begin position="317"/>
        <end position="333"/>
    </location>
</feature>
<dbReference type="Gene3D" id="1.10.510.10">
    <property type="entry name" value="Transferase(Phosphotransferase) domain 1"/>
    <property type="match status" value="2"/>
</dbReference>
<accession>A0A915J0I8</accession>
<dbReference type="GO" id="GO:0004674">
    <property type="term" value="F:protein serine/threonine kinase activity"/>
    <property type="evidence" value="ECO:0007669"/>
    <property type="project" value="UniProtKB-KW"/>
</dbReference>
<evidence type="ECO:0000256" key="4">
    <source>
        <dbReference type="ARBA" id="ARBA00022490"/>
    </source>
</evidence>
<reference evidence="17" key="1">
    <citation type="submission" date="2022-11" db="UniProtKB">
        <authorList>
            <consortium name="WormBaseParasite"/>
        </authorList>
    </citation>
    <scope>IDENTIFICATION</scope>
</reference>
<dbReference type="InterPro" id="IPR011009">
    <property type="entry name" value="Kinase-like_dom_sf"/>
</dbReference>
<dbReference type="SMART" id="SM00133">
    <property type="entry name" value="S_TK_X"/>
    <property type="match status" value="1"/>
</dbReference>
<sequence>MKTLRKSDVIRKNQAAHVKAERDILSEADNEWVVKLYYSFQNKDNLFFIMEYIPGGDMMALLIKKGTFEESLARFYIAELVCAIESVHRLKFIHRDIKPDNILIDEKGHIKLTDFGLCTGLRWTHDWKRYAEQSAAVGHAYQDSFDLLQMREPGGDHKILDFRQQRSRRKAHSLVGTPNYIAPEVLLRIGHTQLCDFWSVGVILYEMVVGHPPFLANSPEETQLKVVHWRDTLVIPPEANLTHECEDLILGLCRGHEDRLGRLPGATDIKQHQFFQNTDWENLRRMKAPYKPEISHPTDTSNFDPVEVVRRDDDENSNCNTRESDDSMSMNNRKQAPTVDHAFYEFTFRRFFN</sequence>
<evidence type="ECO:0000256" key="6">
    <source>
        <dbReference type="ARBA" id="ARBA00022553"/>
    </source>
</evidence>
<comment type="similarity">
    <text evidence="2">Belongs to the protein kinase superfamily. AGC Ser/Thr protein kinase family.</text>
</comment>
<evidence type="ECO:0000256" key="9">
    <source>
        <dbReference type="ARBA" id="ARBA00022777"/>
    </source>
</evidence>
<evidence type="ECO:0000256" key="8">
    <source>
        <dbReference type="ARBA" id="ARBA00022741"/>
    </source>
</evidence>
<keyword evidence="16" id="KW-1185">Reference proteome</keyword>
<dbReference type="PANTHER" id="PTHR24356">
    <property type="entry name" value="SERINE/THREONINE-PROTEIN KINASE"/>
    <property type="match status" value="1"/>
</dbReference>
<dbReference type="InterPro" id="IPR000719">
    <property type="entry name" value="Prot_kinase_dom"/>
</dbReference>
<proteinExistence type="inferred from homology"/>
<comment type="catalytic activity">
    <reaction evidence="11">
        <text>L-threonyl-[protein] + ATP = O-phospho-L-threonyl-[protein] + ADP + H(+)</text>
        <dbReference type="Rhea" id="RHEA:46608"/>
        <dbReference type="Rhea" id="RHEA-COMP:11060"/>
        <dbReference type="Rhea" id="RHEA-COMP:11605"/>
        <dbReference type="ChEBI" id="CHEBI:15378"/>
        <dbReference type="ChEBI" id="CHEBI:30013"/>
        <dbReference type="ChEBI" id="CHEBI:30616"/>
        <dbReference type="ChEBI" id="CHEBI:61977"/>
        <dbReference type="ChEBI" id="CHEBI:456216"/>
        <dbReference type="EC" id="2.7.11.1"/>
    </reaction>
</comment>
<dbReference type="GO" id="GO:0000082">
    <property type="term" value="P:G1/S transition of mitotic cell cycle"/>
    <property type="evidence" value="ECO:0007669"/>
    <property type="project" value="TreeGrafter"/>
</dbReference>
<dbReference type="GO" id="GO:0005737">
    <property type="term" value="C:cytoplasm"/>
    <property type="evidence" value="ECO:0007669"/>
    <property type="project" value="UniProtKB-SubCell"/>
</dbReference>
<evidence type="ECO:0000259" key="14">
    <source>
        <dbReference type="PROSITE" id="PS50011"/>
    </source>
</evidence>
<feature type="domain" description="AGC-kinase C-terminal" evidence="15">
    <location>
        <begin position="276"/>
        <end position="353"/>
    </location>
</feature>
<dbReference type="PANTHER" id="PTHR24356:SF418">
    <property type="entry name" value="SERINE_THREONINE-PROTEIN KINASE WARTS"/>
    <property type="match status" value="1"/>
</dbReference>
<dbReference type="GO" id="GO:0046620">
    <property type="term" value="P:regulation of organ growth"/>
    <property type="evidence" value="ECO:0007669"/>
    <property type="project" value="TreeGrafter"/>
</dbReference>
<dbReference type="PROSITE" id="PS51285">
    <property type="entry name" value="AGC_KINASE_CTER"/>
    <property type="match status" value="1"/>
</dbReference>
<dbReference type="InterPro" id="IPR000961">
    <property type="entry name" value="AGC-kinase_C"/>
</dbReference>
<evidence type="ECO:0000259" key="15">
    <source>
        <dbReference type="PROSITE" id="PS51285"/>
    </source>
</evidence>
<evidence type="ECO:0000256" key="10">
    <source>
        <dbReference type="ARBA" id="ARBA00022840"/>
    </source>
</evidence>
<evidence type="ECO:0000256" key="3">
    <source>
        <dbReference type="ARBA" id="ARBA00012513"/>
    </source>
</evidence>
<dbReference type="PROSITE" id="PS00108">
    <property type="entry name" value="PROTEIN_KINASE_ST"/>
    <property type="match status" value="1"/>
</dbReference>
<dbReference type="SUPFAM" id="SSF56112">
    <property type="entry name" value="Protein kinase-like (PK-like)"/>
    <property type="match status" value="1"/>
</dbReference>
<dbReference type="GO" id="GO:0005524">
    <property type="term" value="F:ATP binding"/>
    <property type="evidence" value="ECO:0007669"/>
    <property type="project" value="UniProtKB-KW"/>
</dbReference>
<keyword evidence="6" id="KW-0597">Phosphoprotein</keyword>
<keyword evidence="10" id="KW-0067">ATP-binding</keyword>
<dbReference type="InterPro" id="IPR017892">
    <property type="entry name" value="Pkinase_C"/>
</dbReference>
<dbReference type="OMA" id="REKMQNW"/>
<dbReference type="WBParaSite" id="nRc.2.0.1.t19976-RA">
    <property type="protein sequence ID" value="nRc.2.0.1.t19976-RA"/>
    <property type="gene ID" value="nRc.2.0.1.g19976"/>
</dbReference>
<dbReference type="SMART" id="SM00220">
    <property type="entry name" value="S_TKc"/>
    <property type="match status" value="1"/>
</dbReference>
<dbReference type="InterPro" id="IPR008271">
    <property type="entry name" value="Ser/Thr_kinase_AS"/>
</dbReference>
<evidence type="ECO:0000256" key="2">
    <source>
        <dbReference type="ARBA" id="ARBA00009903"/>
    </source>
</evidence>
<evidence type="ECO:0000256" key="7">
    <source>
        <dbReference type="ARBA" id="ARBA00022679"/>
    </source>
</evidence>
<keyword evidence="7" id="KW-0808">Transferase</keyword>
<evidence type="ECO:0000256" key="13">
    <source>
        <dbReference type="SAM" id="MobiDB-lite"/>
    </source>
</evidence>
<dbReference type="Gene3D" id="3.30.200.20">
    <property type="entry name" value="Phosphorylase Kinase, domain 1"/>
    <property type="match status" value="2"/>
</dbReference>
<dbReference type="FunFam" id="1.10.510.10:FF:000086">
    <property type="entry name" value="Non-specific serine/threonine protein kinase"/>
    <property type="match status" value="1"/>
</dbReference>
<dbReference type="Pfam" id="PF00433">
    <property type="entry name" value="Pkinase_C"/>
    <property type="match status" value="1"/>
</dbReference>
<keyword evidence="5" id="KW-0723">Serine/threonine-protein kinase</keyword>
<name>A0A915J0I8_ROMCU</name>
<keyword evidence="9" id="KW-0418">Kinase</keyword>
<comment type="catalytic activity">
    <reaction evidence="12">
        <text>L-seryl-[protein] + ATP = O-phospho-L-seryl-[protein] + ADP + H(+)</text>
        <dbReference type="Rhea" id="RHEA:17989"/>
        <dbReference type="Rhea" id="RHEA-COMP:9863"/>
        <dbReference type="Rhea" id="RHEA-COMP:11604"/>
        <dbReference type="ChEBI" id="CHEBI:15378"/>
        <dbReference type="ChEBI" id="CHEBI:29999"/>
        <dbReference type="ChEBI" id="CHEBI:30616"/>
        <dbReference type="ChEBI" id="CHEBI:83421"/>
        <dbReference type="ChEBI" id="CHEBI:456216"/>
        <dbReference type="EC" id="2.7.11.1"/>
    </reaction>
</comment>
<dbReference type="GO" id="GO:0043065">
    <property type="term" value="P:positive regulation of apoptotic process"/>
    <property type="evidence" value="ECO:0007669"/>
    <property type="project" value="TreeGrafter"/>
</dbReference>
<evidence type="ECO:0000256" key="1">
    <source>
        <dbReference type="ARBA" id="ARBA00004496"/>
    </source>
</evidence>
<dbReference type="Proteomes" id="UP000887565">
    <property type="component" value="Unplaced"/>
</dbReference>
<dbReference type="PROSITE" id="PS50011">
    <property type="entry name" value="PROTEIN_KINASE_DOM"/>
    <property type="match status" value="1"/>
</dbReference>
<dbReference type="EC" id="2.7.11.1" evidence="3"/>
<feature type="domain" description="Protein kinase" evidence="14">
    <location>
        <begin position="1"/>
        <end position="275"/>
    </location>
</feature>
<keyword evidence="4" id="KW-0963">Cytoplasm</keyword>
<dbReference type="AlphaFoldDB" id="A0A915J0I8"/>
<evidence type="ECO:0000256" key="5">
    <source>
        <dbReference type="ARBA" id="ARBA00022527"/>
    </source>
</evidence>
<keyword evidence="8" id="KW-0547">Nucleotide-binding</keyword>
<comment type="subcellular location">
    <subcellularLocation>
        <location evidence="1">Cytoplasm</location>
    </subcellularLocation>
</comment>
<organism evidence="16 17">
    <name type="scientific">Romanomermis culicivorax</name>
    <name type="common">Nematode worm</name>
    <dbReference type="NCBI Taxonomy" id="13658"/>
    <lineage>
        <taxon>Eukaryota</taxon>
        <taxon>Metazoa</taxon>
        <taxon>Ecdysozoa</taxon>
        <taxon>Nematoda</taxon>
        <taxon>Enoplea</taxon>
        <taxon>Dorylaimia</taxon>
        <taxon>Mermithida</taxon>
        <taxon>Mermithoidea</taxon>
        <taxon>Mermithidae</taxon>
        <taxon>Romanomermis</taxon>
    </lineage>
</organism>
<dbReference type="GO" id="GO:0035329">
    <property type="term" value="P:hippo signaling"/>
    <property type="evidence" value="ECO:0007669"/>
    <property type="project" value="TreeGrafter"/>
</dbReference>
<evidence type="ECO:0000313" key="16">
    <source>
        <dbReference type="Proteomes" id="UP000887565"/>
    </source>
</evidence>
<evidence type="ECO:0000313" key="17">
    <source>
        <dbReference type="WBParaSite" id="nRc.2.0.1.t19976-RA"/>
    </source>
</evidence>
<evidence type="ECO:0000256" key="11">
    <source>
        <dbReference type="ARBA" id="ARBA00047899"/>
    </source>
</evidence>
<feature type="region of interest" description="Disordered" evidence="13">
    <location>
        <begin position="291"/>
        <end position="333"/>
    </location>
</feature>
<evidence type="ECO:0000256" key="12">
    <source>
        <dbReference type="ARBA" id="ARBA00048679"/>
    </source>
</evidence>
<dbReference type="Pfam" id="PF00069">
    <property type="entry name" value="Pkinase"/>
    <property type="match status" value="2"/>
</dbReference>
<dbReference type="InterPro" id="IPR050236">
    <property type="entry name" value="Ser_Thr_kinase_AGC"/>
</dbReference>
<dbReference type="FunFam" id="1.10.510.10:FF:000057">
    <property type="entry name" value="Non-specific serine/threonine protein kinase"/>
    <property type="match status" value="1"/>
</dbReference>